<keyword evidence="1" id="KW-0812">Transmembrane</keyword>
<feature type="transmembrane region" description="Helical" evidence="1">
    <location>
        <begin position="500"/>
        <end position="524"/>
    </location>
</feature>
<gene>
    <name evidence="3" type="ORF">BTO30_13060</name>
</gene>
<dbReference type="OrthoDB" id="9759894at2"/>
<evidence type="ECO:0000313" key="3">
    <source>
        <dbReference type="EMBL" id="OLN21780.1"/>
    </source>
</evidence>
<evidence type="ECO:0000256" key="1">
    <source>
        <dbReference type="SAM" id="Phobius"/>
    </source>
</evidence>
<dbReference type="InterPro" id="IPR010656">
    <property type="entry name" value="DctM"/>
</dbReference>
<feature type="transmembrane region" description="Helical" evidence="1">
    <location>
        <begin position="54"/>
        <end position="73"/>
    </location>
</feature>
<feature type="transmembrane region" description="Helical" evidence="1">
    <location>
        <begin position="413"/>
        <end position="436"/>
    </location>
</feature>
<feature type="transmembrane region" description="Helical" evidence="1">
    <location>
        <begin position="473"/>
        <end position="494"/>
    </location>
</feature>
<dbReference type="EMBL" id="MSDU01000031">
    <property type="protein sequence ID" value="OLN21780.1"/>
    <property type="molecule type" value="Genomic_DNA"/>
</dbReference>
<dbReference type="PANTHER" id="PTHR43849:SF2">
    <property type="entry name" value="BLL3936 PROTEIN"/>
    <property type="match status" value="1"/>
</dbReference>
<dbReference type="PANTHER" id="PTHR43849">
    <property type="entry name" value="BLL3936 PROTEIN"/>
    <property type="match status" value="1"/>
</dbReference>
<dbReference type="STRING" id="1714264.BTO30_13060"/>
<dbReference type="AlphaFoldDB" id="A0A1Q8Q366"/>
<accession>A0A1Q8Q366</accession>
<feature type="transmembrane region" description="Helical" evidence="1">
    <location>
        <begin position="350"/>
        <end position="368"/>
    </location>
</feature>
<feature type="transmembrane region" description="Helical" evidence="1">
    <location>
        <begin position="531"/>
        <end position="549"/>
    </location>
</feature>
<dbReference type="InterPro" id="IPR011853">
    <property type="entry name" value="TRAP_DctM-Dct_fused"/>
</dbReference>
<dbReference type="RefSeq" id="WP_075399163.1">
    <property type="nucleotide sequence ID" value="NZ_MSDU01000031.1"/>
</dbReference>
<feature type="domain" description="TRAP C4-dicarboxylate transport system permease DctM subunit" evidence="2">
    <location>
        <begin position="125"/>
        <end position="561"/>
    </location>
</feature>
<dbReference type="Proteomes" id="UP000185568">
    <property type="component" value="Unassembled WGS sequence"/>
</dbReference>
<feature type="transmembrane region" description="Helical" evidence="1">
    <location>
        <begin position="374"/>
        <end position="392"/>
    </location>
</feature>
<feature type="transmembrane region" description="Helical" evidence="1">
    <location>
        <begin position="614"/>
        <end position="632"/>
    </location>
</feature>
<name>A0A1Q8Q366_9BACI</name>
<feature type="transmembrane region" description="Helical" evidence="1">
    <location>
        <begin position="442"/>
        <end position="466"/>
    </location>
</feature>
<keyword evidence="4" id="KW-1185">Reference proteome</keyword>
<dbReference type="Pfam" id="PF06808">
    <property type="entry name" value="DctM"/>
    <property type="match status" value="1"/>
</dbReference>
<organism evidence="3 4">
    <name type="scientific">Domibacillus antri</name>
    <dbReference type="NCBI Taxonomy" id="1714264"/>
    <lineage>
        <taxon>Bacteria</taxon>
        <taxon>Bacillati</taxon>
        <taxon>Bacillota</taxon>
        <taxon>Bacilli</taxon>
        <taxon>Bacillales</taxon>
        <taxon>Bacillaceae</taxon>
        <taxon>Domibacillus</taxon>
    </lineage>
</organism>
<protein>
    <recommendedName>
        <fullName evidence="2">TRAP C4-dicarboxylate transport system permease DctM subunit domain-containing protein</fullName>
    </recommendedName>
</protein>
<keyword evidence="1" id="KW-0472">Membrane</keyword>
<keyword evidence="1" id="KW-1133">Transmembrane helix</keyword>
<dbReference type="NCBIfam" id="TIGR02123">
    <property type="entry name" value="TRAP_fused"/>
    <property type="match status" value="1"/>
</dbReference>
<proteinExistence type="predicted"/>
<feature type="transmembrane region" description="Helical" evidence="1">
    <location>
        <begin position="305"/>
        <end position="329"/>
    </location>
</feature>
<feature type="transmembrane region" description="Helical" evidence="1">
    <location>
        <begin position="136"/>
        <end position="158"/>
    </location>
</feature>
<feature type="transmembrane region" description="Helical" evidence="1">
    <location>
        <begin position="27"/>
        <end position="47"/>
    </location>
</feature>
<feature type="transmembrane region" description="Helical" evidence="1">
    <location>
        <begin position="555"/>
        <end position="580"/>
    </location>
</feature>
<feature type="transmembrane region" description="Helical" evidence="1">
    <location>
        <begin position="178"/>
        <end position="201"/>
    </location>
</feature>
<evidence type="ECO:0000259" key="2">
    <source>
        <dbReference type="Pfam" id="PF06808"/>
    </source>
</evidence>
<comment type="caution">
    <text evidence="3">The sequence shown here is derived from an EMBL/GenBank/DDBJ whole genome shotgun (WGS) entry which is preliminary data.</text>
</comment>
<evidence type="ECO:0000313" key="4">
    <source>
        <dbReference type="Proteomes" id="UP000185568"/>
    </source>
</evidence>
<reference evidence="3 4" key="1">
    <citation type="submission" date="2016-12" db="EMBL/GenBank/DDBJ databases">
        <title>Domibacillus antri genome sequencing.</title>
        <authorList>
            <person name="Verma A."/>
            <person name="Krishnamurthi S."/>
        </authorList>
    </citation>
    <scope>NUCLEOTIDE SEQUENCE [LARGE SCALE GENOMIC DNA]</scope>
    <source>
        <strain evidence="3 4">XD80</strain>
    </source>
</reference>
<feature type="transmembrane region" description="Helical" evidence="1">
    <location>
        <begin position="79"/>
        <end position="99"/>
    </location>
</feature>
<feature type="transmembrane region" description="Helical" evidence="1">
    <location>
        <begin position="111"/>
        <end position="130"/>
    </location>
</feature>
<sequence>MKFTSILGALFSTGAIREPEGLIKKLIISLVIGITIFQFYVVLFSSMDPFLHNAIFITFMLAITFIVFSFNASQKNNKIPFYDIAISLTLLGIGIFMIVNSERFLTRWPLADPLSTTELIVGTILLLIVFEVTRRTLGAGMLVIVSALMAYAFFGHLISGPFGHEQYNLMQIVDQMAYTVNGVFGSIATVAATYVFFFVLFGNLFNASGGGDFFYALSKAVTGRVAGGPAKVAVISSGLYGSISGSPTADVATTGSFTIPSMKKVGYSGTYAGAIEATAATGGSILPPVMGSAAFLMAEMTGISYTSIALAALIPGLLYYLAIFSQVHFQAKKLKMAGYDDETLPTVRGVMKSMGQFMIPIVVLIVFLEQGFTPVLGAIAASIATIIVSYFKKETRLTPRKLFDTMVETTTRISPLVAVCAAAGVVAGIIQVTGLGGKFSSLIHAASGGSVFMTMVVTMLVCIIFGMGMPTPAAYILTAVLAAPIMIEVGIDVMQAHMFILYYACLSAITPPVAVAAYAAAAIADANPMKIGFLACRLGLVAFIIPYMFVYDPSLLLIGSTLNIVIAVLTAIVGVISLAAGLEGWFGKTLHGWERAIVAVCGILMIYPEYISSIIGLIGVSLILGTKFPALVKDFKEAGKANTVSEVAVDDTTGGQKISS</sequence>